<dbReference type="EMBL" id="RCZK01000018">
    <property type="protein sequence ID" value="TPG07511.1"/>
    <property type="molecule type" value="Genomic_DNA"/>
</dbReference>
<evidence type="ECO:0000256" key="1">
    <source>
        <dbReference type="SAM" id="Phobius"/>
    </source>
</evidence>
<reference evidence="2 3" key="1">
    <citation type="journal article" date="2019" name="Environ. Microbiol.">
        <title>Species interactions and distinct microbial communities in high Arctic permafrost affected cryosols are associated with the CH4 and CO2 gas fluxes.</title>
        <authorList>
            <person name="Altshuler I."/>
            <person name="Hamel J."/>
            <person name="Turney S."/>
            <person name="Magnuson E."/>
            <person name="Levesque R."/>
            <person name="Greer C."/>
            <person name="Whyte L.G."/>
        </authorList>
    </citation>
    <scope>NUCLEOTIDE SEQUENCE [LARGE SCALE GENOMIC DNA]</scope>
    <source>
        <strain evidence="2 3">S5.1</strain>
    </source>
</reference>
<evidence type="ECO:0000313" key="2">
    <source>
        <dbReference type="EMBL" id="TPG07511.1"/>
    </source>
</evidence>
<feature type="transmembrane region" description="Helical" evidence="1">
    <location>
        <begin position="140"/>
        <end position="157"/>
    </location>
</feature>
<accession>A0A502C6P9</accession>
<keyword evidence="1" id="KW-0812">Transmembrane</keyword>
<keyword evidence="1" id="KW-1133">Transmembrane helix</keyword>
<sequence>MQKPRGCRHLGAYCSIGAKRSRLGGPRSVDTAATWFAAQSSPCHCARVMKGNRFFGAAGLASAGLAASFGLAACCALPIILAGAGVGTAWLAGPISIADPIRGYLTPIAALALGAAAFLVLRSPKSCAPGDLCARPVPRIVLGLLVVIGGVLLYLSTQYA</sequence>
<proteinExistence type="predicted"/>
<feature type="transmembrane region" description="Helical" evidence="1">
    <location>
        <begin position="101"/>
        <end position="120"/>
    </location>
</feature>
<protein>
    <recommendedName>
        <fullName evidence="4">Mercuric transport protein MerT</fullName>
    </recommendedName>
</protein>
<dbReference type="AlphaFoldDB" id="A0A502C6P9"/>
<evidence type="ECO:0008006" key="4">
    <source>
        <dbReference type="Google" id="ProtNLM"/>
    </source>
</evidence>
<keyword evidence="1" id="KW-0472">Membrane</keyword>
<organism evidence="2 3">
    <name type="scientific">Sphingomonas oligophenolica</name>
    <dbReference type="NCBI Taxonomy" id="301154"/>
    <lineage>
        <taxon>Bacteria</taxon>
        <taxon>Pseudomonadati</taxon>
        <taxon>Pseudomonadota</taxon>
        <taxon>Alphaproteobacteria</taxon>
        <taxon>Sphingomonadales</taxon>
        <taxon>Sphingomonadaceae</taxon>
        <taxon>Sphingomonas</taxon>
    </lineage>
</organism>
<evidence type="ECO:0000313" key="3">
    <source>
        <dbReference type="Proteomes" id="UP000318413"/>
    </source>
</evidence>
<gene>
    <name evidence="2" type="ORF">EAH84_14460</name>
</gene>
<feature type="transmembrane region" description="Helical" evidence="1">
    <location>
        <begin position="54"/>
        <end position="81"/>
    </location>
</feature>
<comment type="caution">
    <text evidence="2">The sequence shown here is derived from an EMBL/GenBank/DDBJ whole genome shotgun (WGS) entry which is preliminary data.</text>
</comment>
<keyword evidence="3" id="KW-1185">Reference proteome</keyword>
<dbReference type="Proteomes" id="UP000318413">
    <property type="component" value="Unassembled WGS sequence"/>
</dbReference>
<name>A0A502C6P9_9SPHN</name>